<name>A0A7X1B4M3_9BACT</name>
<evidence type="ECO:0008006" key="3">
    <source>
        <dbReference type="Google" id="ProtNLM"/>
    </source>
</evidence>
<evidence type="ECO:0000313" key="1">
    <source>
        <dbReference type="EMBL" id="MBC2605462.1"/>
    </source>
</evidence>
<gene>
    <name evidence="1" type="ORF">H5P27_05345</name>
</gene>
<evidence type="ECO:0000313" key="2">
    <source>
        <dbReference type="Proteomes" id="UP000526501"/>
    </source>
</evidence>
<dbReference type="SUPFAM" id="SSF69118">
    <property type="entry name" value="AhpD-like"/>
    <property type="match status" value="1"/>
</dbReference>
<proteinExistence type="predicted"/>
<dbReference type="EMBL" id="JACHVC010000006">
    <property type="protein sequence ID" value="MBC2605462.1"/>
    <property type="molecule type" value="Genomic_DNA"/>
</dbReference>
<dbReference type="AlphaFoldDB" id="A0A7X1B4M3"/>
<reference evidence="1 2" key="1">
    <citation type="submission" date="2020-07" db="EMBL/GenBank/DDBJ databases">
        <authorList>
            <person name="Feng X."/>
        </authorList>
    </citation>
    <scope>NUCLEOTIDE SEQUENCE [LARGE SCALE GENOMIC DNA]</scope>
    <source>
        <strain evidence="1 2">JCM23202</strain>
    </source>
</reference>
<dbReference type="Proteomes" id="UP000526501">
    <property type="component" value="Unassembled WGS sequence"/>
</dbReference>
<protein>
    <recommendedName>
        <fullName evidence="3">Alkylhydroperoxidase AhpD family core domain-containing protein</fullName>
    </recommendedName>
</protein>
<dbReference type="InterPro" id="IPR029032">
    <property type="entry name" value="AhpD-like"/>
</dbReference>
<keyword evidence="2" id="KW-1185">Reference proteome</keyword>
<dbReference type="RefSeq" id="WP_185659337.1">
    <property type="nucleotide sequence ID" value="NZ_CAWPOO010000006.1"/>
</dbReference>
<sequence length="131" mass="14840">MFSKIALSWINKFESHYNYDAEYLKVLLRRCPRGFRKFNKFMPMSKYRESLPADAYFVAFLTATQSEDCGSCVELVSKMALEASVPRQVVQSVLRGDGALPQDLRLVRNYALNVTSQMAVEPRLSSLCSAA</sequence>
<organism evidence="1 2">
    <name type="scientific">Pelagicoccus albus</name>
    <dbReference type="NCBI Taxonomy" id="415222"/>
    <lineage>
        <taxon>Bacteria</taxon>
        <taxon>Pseudomonadati</taxon>
        <taxon>Verrucomicrobiota</taxon>
        <taxon>Opitutia</taxon>
        <taxon>Puniceicoccales</taxon>
        <taxon>Pelagicoccaceae</taxon>
        <taxon>Pelagicoccus</taxon>
    </lineage>
</organism>
<comment type="caution">
    <text evidence="1">The sequence shown here is derived from an EMBL/GenBank/DDBJ whole genome shotgun (WGS) entry which is preliminary data.</text>
</comment>
<accession>A0A7X1B4M3</accession>